<dbReference type="Proteomes" id="UP001454036">
    <property type="component" value="Unassembled WGS sequence"/>
</dbReference>
<dbReference type="EMBL" id="BAABME010043649">
    <property type="protein sequence ID" value="GAA0176008.1"/>
    <property type="molecule type" value="Genomic_DNA"/>
</dbReference>
<organism evidence="1 2">
    <name type="scientific">Lithospermum erythrorhizon</name>
    <name type="common">Purple gromwell</name>
    <name type="synonym">Lithospermum officinale var. erythrorhizon</name>
    <dbReference type="NCBI Taxonomy" id="34254"/>
    <lineage>
        <taxon>Eukaryota</taxon>
        <taxon>Viridiplantae</taxon>
        <taxon>Streptophyta</taxon>
        <taxon>Embryophyta</taxon>
        <taxon>Tracheophyta</taxon>
        <taxon>Spermatophyta</taxon>
        <taxon>Magnoliopsida</taxon>
        <taxon>eudicotyledons</taxon>
        <taxon>Gunneridae</taxon>
        <taxon>Pentapetalae</taxon>
        <taxon>asterids</taxon>
        <taxon>lamiids</taxon>
        <taxon>Boraginales</taxon>
        <taxon>Boraginaceae</taxon>
        <taxon>Boraginoideae</taxon>
        <taxon>Lithospermeae</taxon>
        <taxon>Lithospermum</taxon>
    </lineage>
</organism>
<keyword evidence="2" id="KW-1185">Reference proteome</keyword>
<proteinExistence type="predicted"/>
<gene>
    <name evidence="1" type="ORF">LIER_44006</name>
</gene>
<evidence type="ECO:0000313" key="1">
    <source>
        <dbReference type="EMBL" id="GAA0176008.1"/>
    </source>
</evidence>
<dbReference type="AlphaFoldDB" id="A0AAV3RLK3"/>
<protein>
    <submittedName>
        <fullName evidence="1">Uncharacterized protein</fullName>
    </submittedName>
</protein>
<evidence type="ECO:0000313" key="2">
    <source>
        <dbReference type="Proteomes" id="UP001454036"/>
    </source>
</evidence>
<reference evidence="1 2" key="1">
    <citation type="submission" date="2024-01" db="EMBL/GenBank/DDBJ databases">
        <title>The complete chloroplast genome sequence of Lithospermum erythrorhizon: insights into the phylogenetic relationship among Boraginaceae species and the maternal lineages of purple gromwells.</title>
        <authorList>
            <person name="Okada T."/>
            <person name="Watanabe K."/>
        </authorList>
    </citation>
    <scope>NUCLEOTIDE SEQUENCE [LARGE SCALE GENOMIC DNA]</scope>
</reference>
<sequence>MKYRVMPCILHHKLKKMKEKSKDLNQNVFSNLSNRVVEKKLELEEYQNAIYNGDLSTQRLNDLRRLDKEYKVMSDD</sequence>
<name>A0AAV3RLK3_LITER</name>
<comment type="caution">
    <text evidence="1">The sequence shown here is derived from an EMBL/GenBank/DDBJ whole genome shotgun (WGS) entry which is preliminary data.</text>
</comment>
<accession>A0AAV3RLK3</accession>